<dbReference type="EMBL" id="JAWDKA010000022">
    <property type="protein sequence ID" value="MDV0442658.1"/>
    <property type="molecule type" value="Genomic_DNA"/>
</dbReference>
<proteinExistence type="predicted"/>
<sequence length="61" mass="6846">MTPLDILPEFISCLLGIGIGALLTWENMKPVIESQEAQIRVMSNLIRNLTDHIKNNGEPEK</sequence>
<comment type="caution">
    <text evidence="1">The sequence shown here is derived from an EMBL/GenBank/DDBJ whole genome shotgun (WGS) entry which is preliminary data.</text>
</comment>
<name>A0AAE4MF92_9EURY</name>
<evidence type="ECO:0000313" key="1">
    <source>
        <dbReference type="EMBL" id="MDV0442658.1"/>
    </source>
</evidence>
<gene>
    <name evidence="1" type="ORF">McpAg1_19230</name>
</gene>
<protein>
    <submittedName>
        <fullName evidence="1">Uncharacterized protein</fullName>
    </submittedName>
</protein>
<organism evidence="1 2">
    <name type="scientific">Methanorbis furvi</name>
    <dbReference type="NCBI Taxonomy" id="3028299"/>
    <lineage>
        <taxon>Archaea</taxon>
        <taxon>Methanobacteriati</taxon>
        <taxon>Methanobacteriota</taxon>
        <taxon>Stenosarchaea group</taxon>
        <taxon>Methanomicrobia</taxon>
        <taxon>Methanomicrobiales</taxon>
        <taxon>Methanocorpusculaceae</taxon>
        <taxon>Methanorbis</taxon>
    </lineage>
</organism>
<evidence type="ECO:0000313" key="2">
    <source>
        <dbReference type="Proteomes" id="UP001273136"/>
    </source>
</evidence>
<accession>A0AAE4MF92</accession>
<dbReference type="Proteomes" id="UP001273136">
    <property type="component" value="Unassembled WGS sequence"/>
</dbReference>
<reference evidence="1" key="1">
    <citation type="submission" date="2023-06" db="EMBL/GenBank/DDBJ databases">
        <title>Genome sequence of Methancorpusculaceae sp. Ag1.</title>
        <authorList>
            <person name="Protasov E."/>
            <person name="Platt K."/>
            <person name="Poehlein A."/>
            <person name="Daniel R."/>
            <person name="Brune A."/>
        </authorList>
    </citation>
    <scope>NUCLEOTIDE SEQUENCE</scope>
    <source>
        <strain evidence="1">Ag1</strain>
    </source>
</reference>
<dbReference type="AlphaFoldDB" id="A0AAE4MF92"/>
<dbReference type="RefSeq" id="WP_338095081.1">
    <property type="nucleotide sequence ID" value="NZ_JAWDKA010000022.1"/>
</dbReference>
<keyword evidence="2" id="KW-1185">Reference proteome</keyword>